<dbReference type="PANTHER" id="PTHR16029:SF11">
    <property type="entry name" value="CENTROSOMAL PROTEIN OF 192 KDA"/>
    <property type="match status" value="1"/>
</dbReference>
<dbReference type="GO" id="GO:0005737">
    <property type="term" value="C:cytoplasm"/>
    <property type="evidence" value="ECO:0007669"/>
    <property type="project" value="TreeGrafter"/>
</dbReference>
<evidence type="ECO:0000259" key="3">
    <source>
        <dbReference type="Pfam" id="PF22074"/>
    </source>
</evidence>
<dbReference type="GO" id="GO:0090307">
    <property type="term" value="P:mitotic spindle assembly"/>
    <property type="evidence" value="ECO:0007669"/>
    <property type="project" value="TreeGrafter"/>
</dbReference>
<dbReference type="AlphaFoldDB" id="A0A834IM10"/>
<dbReference type="InterPro" id="IPR013783">
    <property type="entry name" value="Ig-like_fold"/>
</dbReference>
<gene>
    <name evidence="4" type="ORF">GWI33_001076</name>
</gene>
<dbReference type="GO" id="GO:0005814">
    <property type="term" value="C:centriole"/>
    <property type="evidence" value="ECO:0007669"/>
    <property type="project" value="TreeGrafter"/>
</dbReference>
<feature type="compositionally biased region" description="Low complexity" evidence="1">
    <location>
        <begin position="399"/>
        <end position="414"/>
    </location>
</feature>
<dbReference type="GO" id="GO:0019901">
    <property type="term" value="F:protein kinase binding"/>
    <property type="evidence" value="ECO:0007669"/>
    <property type="project" value="TreeGrafter"/>
</dbReference>
<feature type="region of interest" description="Disordered" evidence="1">
    <location>
        <begin position="385"/>
        <end position="417"/>
    </location>
</feature>
<feature type="domain" description="Cep192/Spd-2-like" evidence="2">
    <location>
        <begin position="418"/>
        <end position="532"/>
    </location>
</feature>
<reference evidence="4" key="1">
    <citation type="submission" date="2020-08" db="EMBL/GenBank/DDBJ databases">
        <title>Genome sequencing and assembly of the red palm weevil Rhynchophorus ferrugineus.</title>
        <authorList>
            <person name="Dias G.B."/>
            <person name="Bergman C.M."/>
            <person name="Manee M."/>
        </authorList>
    </citation>
    <scope>NUCLEOTIDE SEQUENCE</scope>
    <source>
        <strain evidence="4">AA-2017</strain>
        <tissue evidence="4">Whole larva</tissue>
    </source>
</reference>
<dbReference type="Pfam" id="PF22074">
    <property type="entry name" value="Cep192_D5"/>
    <property type="match status" value="1"/>
</dbReference>
<evidence type="ECO:0000256" key="1">
    <source>
        <dbReference type="SAM" id="MobiDB-lite"/>
    </source>
</evidence>
<dbReference type="GO" id="GO:0071539">
    <property type="term" value="P:protein localization to centrosome"/>
    <property type="evidence" value="ECO:0007669"/>
    <property type="project" value="InterPro"/>
</dbReference>
<dbReference type="Gene3D" id="2.60.40.10">
    <property type="entry name" value="Immunoglobulins"/>
    <property type="match status" value="1"/>
</dbReference>
<evidence type="ECO:0000313" key="4">
    <source>
        <dbReference type="EMBL" id="KAF7283250.1"/>
    </source>
</evidence>
<organism evidence="4 5">
    <name type="scientific">Rhynchophorus ferrugineus</name>
    <name type="common">Red palm weevil</name>
    <name type="synonym">Curculio ferrugineus</name>
    <dbReference type="NCBI Taxonomy" id="354439"/>
    <lineage>
        <taxon>Eukaryota</taxon>
        <taxon>Metazoa</taxon>
        <taxon>Ecdysozoa</taxon>
        <taxon>Arthropoda</taxon>
        <taxon>Hexapoda</taxon>
        <taxon>Insecta</taxon>
        <taxon>Pterygota</taxon>
        <taxon>Neoptera</taxon>
        <taxon>Endopterygota</taxon>
        <taxon>Coleoptera</taxon>
        <taxon>Polyphaga</taxon>
        <taxon>Cucujiformia</taxon>
        <taxon>Curculionidae</taxon>
        <taxon>Dryophthorinae</taxon>
        <taxon>Rhynchophorus</taxon>
    </lineage>
</organism>
<feature type="region of interest" description="Disordered" evidence="1">
    <location>
        <begin position="118"/>
        <end position="147"/>
    </location>
</feature>
<dbReference type="InterPro" id="IPR054091">
    <property type="entry name" value="Cep192-like_D5"/>
</dbReference>
<dbReference type="Proteomes" id="UP000625711">
    <property type="component" value="Unassembled WGS sequence"/>
</dbReference>
<dbReference type="Pfam" id="PF22073">
    <property type="entry name" value="Cep192_D4"/>
    <property type="match status" value="1"/>
</dbReference>
<accession>A0A834IM10</accession>
<dbReference type="GO" id="GO:0090222">
    <property type="term" value="P:centrosome-templated microtubule nucleation"/>
    <property type="evidence" value="ECO:0007669"/>
    <property type="project" value="InterPro"/>
</dbReference>
<comment type="caution">
    <text evidence="4">The sequence shown here is derived from an EMBL/GenBank/DDBJ whole genome shotgun (WGS) entry which is preliminary data.</text>
</comment>
<evidence type="ECO:0000313" key="5">
    <source>
        <dbReference type="Proteomes" id="UP000625711"/>
    </source>
</evidence>
<dbReference type="EMBL" id="JAACXV010000125">
    <property type="protein sequence ID" value="KAF7283250.1"/>
    <property type="molecule type" value="Genomic_DNA"/>
</dbReference>
<feature type="compositionally biased region" description="Polar residues" evidence="1">
    <location>
        <begin position="118"/>
        <end position="139"/>
    </location>
</feature>
<dbReference type="OrthoDB" id="67059at2759"/>
<feature type="region of interest" description="Disordered" evidence="1">
    <location>
        <begin position="1"/>
        <end position="29"/>
    </location>
</feature>
<evidence type="ECO:0000259" key="2">
    <source>
        <dbReference type="Pfam" id="PF22073"/>
    </source>
</evidence>
<feature type="domain" description="Cep192-like" evidence="3">
    <location>
        <begin position="542"/>
        <end position="682"/>
    </location>
</feature>
<dbReference type="InterPro" id="IPR054090">
    <property type="entry name" value="Cep192_Spd-2-like_dom"/>
</dbReference>
<sequence>MNIEGVEITTPKPTRSRISATSTVDRSRQLKKMQNKSLESQLSGSLGVLSLTNIDTSNIVETCSDRESLNMILEQQRKLANSTLDRATKVSRIPSKLLKPDHIDIDGEGDTNYVIPSESTVNESDLLTATPKNTSTPRPSSADLVSEGPSVKLRDSIAHFTQMLDSNMSIQSVAEKFLQIAQGNRSSLDHPERDSGMFIPAEEAASKLLADEMSWKRKHDLPVSQNFTSFGDGTEQPSLSIGEFFQQRSDPITDLQSVSPNKPEPLALINSLSLSNTGLQMEPKNGYGTDQSLSVTAIQQLLAQSDHTPNKVIDYLLKQKEKPTRDTGITSKDVSSNVFSLPVSRDTSYTSSVSDNEALRTAVKEDKENIKPITDMSPRALTTATFQSNLHSSRGDTKTLTSPQSRSSSSLTSLPNGKLPIESTKSELVWGAVKVDRCVTKEFLIRNKTAKTLRLQCVLSSYEFKIRKDNRSDSDFLSACKFVLHGNESRPLIVSYIPTKLGNAVDELSFTPLDSNLTQTKKQSVKLWGYGGYSNVEFQNAVRDNTGKYWLSLGRLDNKIVMERDFTIKNTGNLPSFTYIKIIPKSFISLTNLRLEPNLFVLLPNEEKNIKVSYTPSAKDGRMLKQSLNALPVMDVGRLEIVSGPEASRARLRRLIRKAEEKNLEIDPLAKVLKGRITGEVFPADINKFKESPASMVELLDTFTRDEIAITIEQDPNQTLVAEYPEDSALFQTLCQETTLITNETHVSQVHCRLEPPSLVLLPPNKNEDCFYLISEYSKVLSYEACLSSGGLQLSPTSGFVNPGQTVAIKVKLVRNSRESTFKVLVYIDNEVLEAEVKVLAVKSIFLE</sequence>
<dbReference type="PANTHER" id="PTHR16029">
    <property type="entry name" value="CENTROSOMAL PROTEIN OF 192 KDA"/>
    <property type="match status" value="1"/>
</dbReference>
<dbReference type="GO" id="GO:0000242">
    <property type="term" value="C:pericentriolar material"/>
    <property type="evidence" value="ECO:0007669"/>
    <property type="project" value="TreeGrafter"/>
</dbReference>
<proteinExistence type="predicted"/>
<feature type="compositionally biased region" description="Polar residues" evidence="1">
    <location>
        <begin position="11"/>
        <end position="24"/>
    </location>
</feature>
<dbReference type="GO" id="GO:0051298">
    <property type="term" value="P:centrosome duplication"/>
    <property type="evidence" value="ECO:0007669"/>
    <property type="project" value="InterPro"/>
</dbReference>
<name>A0A834IM10_RHYFE</name>
<keyword evidence="5" id="KW-1185">Reference proteome</keyword>
<protein>
    <submittedName>
        <fullName evidence="4">Uncharacterized protein</fullName>
    </submittedName>
</protein>
<dbReference type="InterPro" id="IPR039103">
    <property type="entry name" value="Spd-2/CEP192"/>
</dbReference>